<dbReference type="PRINTS" id="PR01438">
    <property type="entry name" value="UNVRSLSTRESS"/>
</dbReference>
<dbReference type="EMBL" id="JADGKB010000071">
    <property type="protein sequence ID" value="KAJ3255127.1"/>
    <property type="molecule type" value="Genomic_DNA"/>
</dbReference>
<evidence type="ECO:0000259" key="1">
    <source>
        <dbReference type="Pfam" id="PF00582"/>
    </source>
</evidence>
<dbReference type="Proteomes" id="UP001210925">
    <property type="component" value="Unassembled WGS sequence"/>
</dbReference>
<evidence type="ECO:0000313" key="2">
    <source>
        <dbReference type="EMBL" id="KAJ3255127.1"/>
    </source>
</evidence>
<comment type="caution">
    <text evidence="2">The sequence shown here is derived from an EMBL/GenBank/DDBJ whole genome shotgun (WGS) entry which is preliminary data.</text>
</comment>
<dbReference type="SUPFAM" id="SSF52402">
    <property type="entry name" value="Adenine nucleotide alpha hydrolases-like"/>
    <property type="match status" value="1"/>
</dbReference>
<dbReference type="InterPro" id="IPR006016">
    <property type="entry name" value="UspA"/>
</dbReference>
<dbReference type="PANTHER" id="PTHR31964:SF144">
    <property type="entry name" value="USPA DOMAIN-CONTAINING PROTEIN"/>
    <property type="match status" value="1"/>
</dbReference>
<dbReference type="InterPro" id="IPR014729">
    <property type="entry name" value="Rossmann-like_a/b/a_fold"/>
</dbReference>
<reference evidence="2" key="1">
    <citation type="submission" date="2020-05" db="EMBL/GenBank/DDBJ databases">
        <title>Phylogenomic resolution of chytrid fungi.</title>
        <authorList>
            <person name="Stajich J.E."/>
            <person name="Amses K."/>
            <person name="Simmons R."/>
            <person name="Seto K."/>
            <person name="Myers J."/>
            <person name="Bonds A."/>
            <person name="Quandt C.A."/>
            <person name="Barry K."/>
            <person name="Liu P."/>
            <person name="Grigoriev I."/>
            <person name="Longcore J.E."/>
            <person name="James T.Y."/>
        </authorList>
    </citation>
    <scope>NUCLEOTIDE SEQUENCE</scope>
    <source>
        <strain evidence="2">PLAUS21</strain>
    </source>
</reference>
<dbReference type="CDD" id="cd23659">
    <property type="entry name" value="USP_At3g01520-like"/>
    <property type="match status" value="1"/>
</dbReference>
<dbReference type="PANTHER" id="PTHR31964">
    <property type="entry name" value="ADENINE NUCLEOTIDE ALPHA HYDROLASES-LIKE SUPERFAMILY PROTEIN"/>
    <property type="match status" value="1"/>
</dbReference>
<sequence length="147" mass="16399">METRRVLIPIDNTETAAHVIKFASTILNKGDEIILFHVYSSIYDQSDSILTGKYQEAILALTDENQRVAQELLKKHIQSLLDMGYNARGIIQSGNIKELIDDTIQKEKIDLIVMGKRSGLNPVHRLLLGSVSSHVLNSCHVPVLIVP</sequence>
<organism evidence="2 3">
    <name type="scientific">Boothiomyces macroporosus</name>
    <dbReference type="NCBI Taxonomy" id="261099"/>
    <lineage>
        <taxon>Eukaryota</taxon>
        <taxon>Fungi</taxon>
        <taxon>Fungi incertae sedis</taxon>
        <taxon>Chytridiomycota</taxon>
        <taxon>Chytridiomycota incertae sedis</taxon>
        <taxon>Chytridiomycetes</taxon>
        <taxon>Rhizophydiales</taxon>
        <taxon>Terramycetaceae</taxon>
        <taxon>Boothiomyces</taxon>
    </lineage>
</organism>
<protein>
    <recommendedName>
        <fullName evidence="1">UspA domain-containing protein</fullName>
    </recommendedName>
</protein>
<proteinExistence type="predicted"/>
<evidence type="ECO:0000313" key="3">
    <source>
        <dbReference type="Proteomes" id="UP001210925"/>
    </source>
</evidence>
<dbReference type="AlphaFoldDB" id="A0AAD5UDV4"/>
<keyword evidence="3" id="KW-1185">Reference proteome</keyword>
<gene>
    <name evidence="2" type="ORF">HK103_006590</name>
</gene>
<dbReference type="Pfam" id="PF00582">
    <property type="entry name" value="Usp"/>
    <property type="match status" value="1"/>
</dbReference>
<dbReference type="Gene3D" id="3.40.50.620">
    <property type="entry name" value="HUPs"/>
    <property type="match status" value="1"/>
</dbReference>
<accession>A0AAD5UDV4</accession>
<feature type="domain" description="UspA" evidence="1">
    <location>
        <begin position="3"/>
        <end position="147"/>
    </location>
</feature>
<name>A0AAD5UDV4_9FUNG</name>
<dbReference type="InterPro" id="IPR006015">
    <property type="entry name" value="Universal_stress_UspA"/>
</dbReference>